<dbReference type="GO" id="GO:0005576">
    <property type="term" value="C:extracellular region"/>
    <property type="evidence" value="ECO:0007669"/>
    <property type="project" value="UniProtKB-SubCell"/>
</dbReference>
<name>A0A1S3JWY8_LINAN</name>
<dbReference type="GO" id="GO:0016020">
    <property type="term" value="C:membrane"/>
    <property type="evidence" value="ECO:0007669"/>
    <property type="project" value="InterPro"/>
</dbReference>
<feature type="domain" description="SRCR" evidence="12">
    <location>
        <begin position="115"/>
        <end position="216"/>
    </location>
</feature>
<dbReference type="PRINTS" id="PR00018">
    <property type="entry name" value="KRINGLE"/>
</dbReference>
<evidence type="ECO:0000256" key="1">
    <source>
        <dbReference type="ARBA" id="ARBA00004613"/>
    </source>
</evidence>
<comment type="subcellular location">
    <subcellularLocation>
        <location evidence="1">Secreted</location>
    </subcellularLocation>
</comment>
<evidence type="ECO:0000256" key="3">
    <source>
        <dbReference type="ARBA" id="ARBA00022572"/>
    </source>
</evidence>
<dbReference type="OrthoDB" id="536948at2759"/>
<feature type="compositionally biased region" description="Basic and acidic residues" evidence="8">
    <location>
        <begin position="71"/>
        <end position="85"/>
    </location>
</feature>
<dbReference type="RefSeq" id="XP_013414822.1">
    <property type="nucleotide sequence ID" value="XM_013559368.2"/>
</dbReference>
<feature type="region of interest" description="Disordered" evidence="8">
    <location>
        <begin position="71"/>
        <end position="110"/>
    </location>
</feature>
<dbReference type="SMART" id="SM00130">
    <property type="entry name" value="KR"/>
    <property type="match status" value="1"/>
</dbReference>
<feature type="signal peptide" evidence="9">
    <location>
        <begin position="1"/>
        <end position="22"/>
    </location>
</feature>
<dbReference type="FunFam" id="3.10.250.10:FF:000026">
    <property type="entry name" value="Tequila, isoform D"/>
    <property type="match status" value="1"/>
</dbReference>
<dbReference type="KEGG" id="lak:106176828"/>
<evidence type="ECO:0000256" key="8">
    <source>
        <dbReference type="SAM" id="MobiDB-lite"/>
    </source>
</evidence>
<keyword evidence="4 9" id="KW-0732">Signal</keyword>
<dbReference type="SMART" id="SM00034">
    <property type="entry name" value="CLECT"/>
    <property type="match status" value="1"/>
</dbReference>
<dbReference type="SUPFAM" id="SSF57440">
    <property type="entry name" value="Kringle-like"/>
    <property type="match status" value="1"/>
</dbReference>
<feature type="chain" id="PRO_5014545975" evidence="9">
    <location>
        <begin position="23"/>
        <end position="445"/>
    </location>
</feature>
<comment type="caution">
    <text evidence="7">Lacks conserved residue(s) required for the propagation of feature annotation.</text>
</comment>
<dbReference type="Pfam" id="PF00530">
    <property type="entry name" value="SRCR"/>
    <property type="match status" value="1"/>
</dbReference>
<evidence type="ECO:0000256" key="5">
    <source>
        <dbReference type="ARBA" id="ARBA00023157"/>
    </source>
</evidence>
<evidence type="ECO:0000256" key="6">
    <source>
        <dbReference type="PROSITE-ProRule" id="PRU00121"/>
    </source>
</evidence>
<dbReference type="Gene3D" id="2.40.20.10">
    <property type="entry name" value="Plasminogen Kringle 4"/>
    <property type="match status" value="1"/>
</dbReference>
<evidence type="ECO:0000256" key="4">
    <source>
        <dbReference type="ARBA" id="ARBA00022729"/>
    </source>
</evidence>
<sequence>MRILCILGLATTVFVVTEPVSSKVLENVKIPEIRQPETGEENIQSAGQTKNVKRSSKSLVDGIVFDGDQEGRIVKRGTRDGETGRGRPRRPRPTRPSRPTPSTPSYETIESGQIIRLRGGTTSLAGRVEVFLGSRWGTVCDDAWNVEDAHVVCRQLGYDRGAEEATVGGVFGQGQGEILMDNVQCFGFESSLQSCSHIPAAGHDCSVSETAGVICLPNEGCEDGWFGANGVCYKFVENPTNFRQATKMCISFQARLAIIESQKENDFLSEWLKTNTVMGPWFIGGKRKGGIRNAKWNWVRSYRPDMKFSKWLPGAGLARNKKCLVMQDRVAGENGVEYELDYFYWDSASCNKPLPFICQKVAVSSDCYEGNGENYRGRVSRTEDGTLCENWSNATDINPTTHPFAGLGDHNFCRNPDSDQRPWCYVSVEKRKYLYCAVQPCSSSA</sequence>
<accession>A0A1S3JWY8</accession>
<proteinExistence type="predicted"/>
<evidence type="ECO:0000256" key="9">
    <source>
        <dbReference type="SAM" id="SignalP"/>
    </source>
</evidence>
<dbReference type="PRINTS" id="PR00258">
    <property type="entry name" value="SPERACTRCPTR"/>
</dbReference>
<dbReference type="InterPro" id="IPR038178">
    <property type="entry name" value="Kringle_sf"/>
</dbReference>
<dbReference type="InterPro" id="IPR016187">
    <property type="entry name" value="CTDL_fold"/>
</dbReference>
<dbReference type="CDD" id="cd00108">
    <property type="entry name" value="KR"/>
    <property type="match status" value="1"/>
</dbReference>
<dbReference type="FunFam" id="2.40.20.10:FF:000001">
    <property type="entry name" value="Urokinase-type plasminogen activator"/>
    <property type="match status" value="1"/>
</dbReference>
<dbReference type="InterPro" id="IPR018056">
    <property type="entry name" value="Kringle_CS"/>
</dbReference>
<evidence type="ECO:0000313" key="14">
    <source>
        <dbReference type="RefSeq" id="XP_013414821.1"/>
    </source>
</evidence>
<dbReference type="PROSITE" id="PS50070">
    <property type="entry name" value="KRINGLE_2"/>
    <property type="match status" value="1"/>
</dbReference>
<evidence type="ECO:0000256" key="7">
    <source>
        <dbReference type="PROSITE-ProRule" id="PRU00196"/>
    </source>
</evidence>
<evidence type="ECO:0000256" key="2">
    <source>
        <dbReference type="ARBA" id="ARBA00022525"/>
    </source>
</evidence>
<dbReference type="Gene3D" id="3.10.100.10">
    <property type="entry name" value="Mannose-Binding Protein A, subunit A"/>
    <property type="match status" value="1"/>
</dbReference>
<evidence type="ECO:0000259" key="11">
    <source>
        <dbReference type="PROSITE" id="PS50070"/>
    </source>
</evidence>
<evidence type="ECO:0000259" key="10">
    <source>
        <dbReference type="PROSITE" id="PS50041"/>
    </source>
</evidence>
<evidence type="ECO:0000259" key="12">
    <source>
        <dbReference type="PROSITE" id="PS50287"/>
    </source>
</evidence>
<dbReference type="InterPro" id="IPR036772">
    <property type="entry name" value="SRCR-like_dom_sf"/>
</dbReference>
<dbReference type="Pfam" id="PF00051">
    <property type="entry name" value="Kringle"/>
    <property type="match status" value="1"/>
</dbReference>
<feature type="disulfide bond" evidence="6">
    <location>
        <begin position="413"/>
        <end position="436"/>
    </location>
</feature>
<reference evidence="14 15" key="1">
    <citation type="submission" date="2023-09" db="UniProtKB">
        <authorList>
            <consortium name="RefSeq"/>
        </authorList>
    </citation>
    <scope>IDENTIFICATION</scope>
    <source>
        <tissue evidence="14 15">Gonads</tissue>
    </source>
</reference>
<evidence type="ECO:0000313" key="13">
    <source>
        <dbReference type="Proteomes" id="UP000085678"/>
    </source>
</evidence>
<dbReference type="InterPro" id="IPR013806">
    <property type="entry name" value="Kringle-like"/>
</dbReference>
<dbReference type="PROSITE" id="PS50041">
    <property type="entry name" value="C_TYPE_LECTIN_2"/>
    <property type="match status" value="1"/>
</dbReference>
<dbReference type="CDD" id="cd00037">
    <property type="entry name" value="CLECT"/>
    <property type="match status" value="1"/>
</dbReference>
<organism evidence="15">
    <name type="scientific">Lingula anatina</name>
    <name type="common">Brachiopod</name>
    <name type="synonym">Lingula unguis</name>
    <dbReference type="NCBI Taxonomy" id="7574"/>
    <lineage>
        <taxon>Eukaryota</taxon>
        <taxon>Metazoa</taxon>
        <taxon>Spiralia</taxon>
        <taxon>Lophotrochozoa</taxon>
        <taxon>Brachiopoda</taxon>
        <taxon>Linguliformea</taxon>
        <taxon>Lingulata</taxon>
        <taxon>Lingulida</taxon>
        <taxon>Linguloidea</taxon>
        <taxon>Lingulidae</taxon>
        <taxon>Lingula</taxon>
    </lineage>
</organism>
<dbReference type="RefSeq" id="XP_013414821.1">
    <property type="nucleotide sequence ID" value="XM_013559367.2"/>
</dbReference>
<keyword evidence="5 7" id="KW-1015">Disulfide bond</keyword>
<dbReference type="Gene3D" id="3.10.250.10">
    <property type="entry name" value="SRCR-like domain"/>
    <property type="match status" value="1"/>
</dbReference>
<protein>
    <submittedName>
        <fullName evidence="14">Uncharacterized protein LOC106176828 isoform X1</fullName>
    </submittedName>
    <submittedName>
        <fullName evidence="15">Uncharacterized protein LOC106176828 isoform X2</fullName>
    </submittedName>
</protein>
<feature type="compositionally biased region" description="Basic residues" evidence="8">
    <location>
        <begin position="86"/>
        <end position="95"/>
    </location>
</feature>
<keyword evidence="2" id="KW-0964">Secreted</keyword>
<dbReference type="PANTHER" id="PTHR48071">
    <property type="entry name" value="SRCR DOMAIN-CONTAINING PROTEIN"/>
    <property type="match status" value="1"/>
</dbReference>
<evidence type="ECO:0000313" key="15">
    <source>
        <dbReference type="RefSeq" id="XP_013414822.1"/>
    </source>
</evidence>
<dbReference type="PROSITE" id="PS50287">
    <property type="entry name" value="SRCR_2"/>
    <property type="match status" value="1"/>
</dbReference>
<dbReference type="InterPro" id="IPR001190">
    <property type="entry name" value="SRCR"/>
</dbReference>
<dbReference type="Pfam" id="PF00059">
    <property type="entry name" value="Lectin_C"/>
    <property type="match status" value="1"/>
</dbReference>
<dbReference type="SUPFAM" id="SSF56487">
    <property type="entry name" value="SRCR-like"/>
    <property type="match status" value="1"/>
</dbReference>
<dbReference type="Proteomes" id="UP000085678">
    <property type="component" value="Unplaced"/>
</dbReference>
<dbReference type="PROSITE" id="PS00021">
    <property type="entry name" value="KRINGLE_1"/>
    <property type="match status" value="1"/>
</dbReference>
<keyword evidence="13" id="KW-1185">Reference proteome</keyword>
<dbReference type="GeneID" id="106176828"/>
<dbReference type="AlphaFoldDB" id="A0A1S3JWY8"/>
<feature type="domain" description="Kringle" evidence="11">
    <location>
        <begin position="366"/>
        <end position="441"/>
    </location>
</feature>
<gene>
    <name evidence="14 15" type="primary">LOC106176828</name>
</gene>
<dbReference type="PANTHER" id="PTHR48071:SF18">
    <property type="entry name" value="DELETED IN MALIGNANT BRAIN TUMORS 1 PROTEIN-RELATED"/>
    <property type="match status" value="1"/>
</dbReference>
<dbReference type="SUPFAM" id="SSF56436">
    <property type="entry name" value="C-type lectin-like"/>
    <property type="match status" value="1"/>
</dbReference>
<dbReference type="InterPro" id="IPR001304">
    <property type="entry name" value="C-type_lectin-like"/>
</dbReference>
<feature type="disulfide bond" evidence="7">
    <location>
        <begin position="185"/>
        <end position="195"/>
    </location>
</feature>
<dbReference type="InterPro" id="IPR016186">
    <property type="entry name" value="C-type_lectin-like/link_sf"/>
</dbReference>
<dbReference type="InterPro" id="IPR000001">
    <property type="entry name" value="Kringle"/>
</dbReference>
<dbReference type="PROSITE" id="PS00420">
    <property type="entry name" value="SRCR_1"/>
    <property type="match status" value="1"/>
</dbReference>
<feature type="domain" description="C-type lectin" evidence="10">
    <location>
        <begin position="228"/>
        <end position="359"/>
    </location>
</feature>
<keyword evidence="3 6" id="KW-0420">Kringle</keyword>
<dbReference type="SMART" id="SM00202">
    <property type="entry name" value="SR"/>
    <property type="match status" value="1"/>
</dbReference>